<evidence type="ECO:0000313" key="1">
    <source>
        <dbReference type="EMBL" id="KAH6631248.1"/>
    </source>
</evidence>
<dbReference type="Proteomes" id="UP000724584">
    <property type="component" value="Unassembled WGS sequence"/>
</dbReference>
<feature type="non-terminal residue" evidence="1">
    <location>
        <position position="294"/>
    </location>
</feature>
<accession>A0ACB7P735</accession>
<feature type="non-terminal residue" evidence="1">
    <location>
        <position position="1"/>
    </location>
</feature>
<gene>
    <name evidence="1" type="ORF">F5144DRAFT_647672</name>
</gene>
<organism evidence="1 2">
    <name type="scientific">Chaetomium tenue</name>
    <dbReference type="NCBI Taxonomy" id="1854479"/>
    <lineage>
        <taxon>Eukaryota</taxon>
        <taxon>Fungi</taxon>
        <taxon>Dikarya</taxon>
        <taxon>Ascomycota</taxon>
        <taxon>Pezizomycotina</taxon>
        <taxon>Sordariomycetes</taxon>
        <taxon>Sordariomycetidae</taxon>
        <taxon>Sordariales</taxon>
        <taxon>Chaetomiaceae</taxon>
        <taxon>Chaetomium</taxon>
    </lineage>
</organism>
<protein>
    <submittedName>
        <fullName evidence="1">Uncharacterized protein</fullName>
    </submittedName>
</protein>
<comment type="caution">
    <text evidence="1">The sequence shown here is derived from an EMBL/GenBank/DDBJ whole genome shotgun (WGS) entry which is preliminary data.</text>
</comment>
<evidence type="ECO:0000313" key="2">
    <source>
        <dbReference type="Proteomes" id="UP000724584"/>
    </source>
</evidence>
<sequence length="294" mass="32806">LQTLDHRTVKYQIRNNESSLLETPNNSINFDTADSHRSHVGGRLMKVLADRPSVEAMASTMLNLAALGNAPFMHVRVEFEPARVGERHRQQFAKMAEKAARHKAAEASAKADDVGEDRKVNLGDVDLCVLCRKPGHSAQYCVVPDRNYGSVSFCPVCLTETHGFDSCPILEGKDLNKHDYIVELCDLLLDSRVNRPQVRSARWPFYDLLAFGIDLGFLKLPLDANYLWPWTNKFAKEVAAAKPGDEILQGKLHPSQFDHAQHQLSNLPADPLVHGKTIAGILAMREAGKFDDDR</sequence>
<reference evidence="1 2" key="1">
    <citation type="journal article" date="2021" name="Nat. Commun.">
        <title>Genetic determinants of endophytism in the Arabidopsis root mycobiome.</title>
        <authorList>
            <person name="Mesny F."/>
            <person name="Miyauchi S."/>
            <person name="Thiergart T."/>
            <person name="Pickel B."/>
            <person name="Atanasova L."/>
            <person name="Karlsson M."/>
            <person name="Huettel B."/>
            <person name="Barry K.W."/>
            <person name="Haridas S."/>
            <person name="Chen C."/>
            <person name="Bauer D."/>
            <person name="Andreopoulos W."/>
            <person name="Pangilinan J."/>
            <person name="LaButti K."/>
            <person name="Riley R."/>
            <person name="Lipzen A."/>
            <person name="Clum A."/>
            <person name="Drula E."/>
            <person name="Henrissat B."/>
            <person name="Kohler A."/>
            <person name="Grigoriev I.V."/>
            <person name="Martin F.M."/>
            <person name="Hacquard S."/>
        </authorList>
    </citation>
    <scope>NUCLEOTIDE SEQUENCE [LARGE SCALE GENOMIC DNA]</scope>
    <source>
        <strain evidence="1 2">MPI-SDFR-AT-0079</strain>
    </source>
</reference>
<keyword evidence="2" id="KW-1185">Reference proteome</keyword>
<proteinExistence type="predicted"/>
<dbReference type="EMBL" id="JAGIZQ010000004">
    <property type="protein sequence ID" value="KAH6631248.1"/>
    <property type="molecule type" value="Genomic_DNA"/>
</dbReference>
<name>A0ACB7P735_9PEZI</name>